<reference evidence="1" key="2">
    <citation type="submission" date="2020-11" db="EMBL/GenBank/DDBJ databases">
        <authorList>
            <person name="McCartney M.A."/>
            <person name="Auch B."/>
            <person name="Kono T."/>
            <person name="Mallez S."/>
            <person name="Becker A."/>
            <person name="Gohl D.M."/>
            <person name="Silverstein K.A.T."/>
            <person name="Koren S."/>
            <person name="Bechman K.B."/>
            <person name="Herman A."/>
            <person name="Abrahante J.E."/>
            <person name="Garbe J."/>
        </authorList>
    </citation>
    <scope>NUCLEOTIDE SEQUENCE</scope>
    <source>
        <strain evidence="1">Duluth1</strain>
        <tissue evidence="1">Whole animal</tissue>
    </source>
</reference>
<dbReference type="EMBL" id="JAIWYP010000012">
    <property type="protein sequence ID" value="KAH3731249.1"/>
    <property type="molecule type" value="Genomic_DNA"/>
</dbReference>
<dbReference type="Proteomes" id="UP000828390">
    <property type="component" value="Unassembled WGS sequence"/>
</dbReference>
<protein>
    <submittedName>
        <fullName evidence="1">Uncharacterized protein</fullName>
    </submittedName>
</protein>
<dbReference type="AlphaFoldDB" id="A0A9D4CUY1"/>
<proteinExistence type="predicted"/>
<comment type="caution">
    <text evidence="1">The sequence shown here is derived from an EMBL/GenBank/DDBJ whole genome shotgun (WGS) entry which is preliminary data.</text>
</comment>
<name>A0A9D4CUY1_DREPO</name>
<reference evidence="1" key="1">
    <citation type="journal article" date="2019" name="bioRxiv">
        <title>The Genome of the Zebra Mussel, Dreissena polymorpha: A Resource for Invasive Species Research.</title>
        <authorList>
            <person name="McCartney M.A."/>
            <person name="Auch B."/>
            <person name="Kono T."/>
            <person name="Mallez S."/>
            <person name="Zhang Y."/>
            <person name="Obille A."/>
            <person name="Becker A."/>
            <person name="Abrahante J.E."/>
            <person name="Garbe J."/>
            <person name="Badalamenti J.P."/>
            <person name="Herman A."/>
            <person name="Mangelson H."/>
            <person name="Liachko I."/>
            <person name="Sullivan S."/>
            <person name="Sone E.D."/>
            <person name="Koren S."/>
            <person name="Silverstein K.A.T."/>
            <person name="Beckman K.B."/>
            <person name="Gohl D.M."/>
        </authorList>
    </citation>
    <scope>NUCLEOTIDE SEQUENCE</scope>
    <source>
        <strain evidence="1">Duluth1</strain>
        <tissue evidence="1">Whole animal</tissue>
    </source>
</reference>
<evidence type="ECO:0000313" key="2">
    <source>
        <dbReference type="Proteomes" id="UP000828390"/>
    </source>
</evidence>
<gene>
    <name evidence="1" type="ORF">DPMN_057257</name>
</gene>
<sequence length="72" mass="8249">MFGMYINNIFPVKNYVSEMELEVDTSILALLALMQILYLTEDYMDGLQIKIKRVKVSAGNCEQPSEKANDKE</sequence>
<accession>A0A9D4CUY1</accession>
<evidence type="ECO:0000313" key="1">
    <source>
        <dbReference type="EMBL" id="KAH3731249.1"/>
    </source>
</evidence>
<organism evidence="1 2">
    <name type="scientific">Dreissena polymorpha</name>
    <name type="common">Zebra mussel</name>
    <name type="synonym">Mytilus polymorpha</name>
    <dbReference type="NCBI Taxonomy" id="45954"/>
    <lineage>
        <taxon>Eukaryota</taxon>
        <taxon>Metazoa</taxon>
        <taxon>Spiralia</taxon>
        <taxon>Lophotrochozoa</taxon>
        <taxon>Mollusca</taxon>
        <taxon>Bivalvia</taxon>
        <taxon>Autobranchia</taxon>
        <taxon>Heteroconchia</taxon>
        <taxon>Euheterodonta</taxon>
        <taxon>Imparidentia</taxon>
        <taxon>Neoheterodontei</taxon>
        <taxon>Myida</taxon>
        <taxon>Dreissenoidea</taxon>
        <taxon>Dreissenidae</taxon>
        <taxon>Dreissena</taxon>
    </lineage>
</organism>
<keyword evidence="2" id="KW-1185">Reference proteome</keyword>